<evidence type="ECO:0000313" key="2">
    <source>
        <dbReference type="Proteomes" id="UP000177169"/>
    </source>
</evidence>
<comment type="caution">
    <text evidence="1">The sequence shown here is derived from an EMBL/GenBank/DDBJ whole genome shotgun (WGS) entry which is preliminary data.</text>
</comment>
<proteinExistence type="predicted"/>
<evidence type="ECO:0000313" key="1">
    <source>
        <dbReference type="EMBL" id="OGM32334.1"/>
    </source>
</evidence>
<name>A0A1F7YYR9_9BACT</name>
<dbReference type="AlphaFoldDB" id="A0A1F7YYR9"/>
<dbReference type="Proteomes" id="UP000177169">
    <property type="component" value="Unassembled WGS sequence"/>
</dbReference>
<reference evidence="1 2" key="1">
    <citation type="journal article" date="2016" name="Nat. Commun.">
        <title>Thousands of microbial genomes shed light on interconnected biogeochemical processes in an aquifer system.</title>
        <authorList>
            <person name="Anantharaman K."/>
            <person name="Brown C.T."/>
            <person name="Hug L.A."/>
            <person name="Sharon I."/>
            <person name="Castelle C.J."/>
            <person name="Probst A.J."/>
            <person name="Thomas B.C."/>
            <person name="Singh A."/>
            <person name="Wilkins M.J."/>
            <person name="Karaoz U."/>
            <person name="Brodie E.L."/>
            <person name="Williams K.H."/>
            <person name="Hubbard S.S."/>
            <person name="Banfield J.F."/>
        </authorList>
    </citation>
    <scope>NUCLEOTIDE SEQUENCE [LARGE SCALE GENOMIC DNA]</scope>
</reference>
<organism evidence="1 2">
    <name type="scientific">Candidatus Woesebacteria bacterium RIFCSPHIGHO2_02_FULL_39_13</name>
    <dbReference type="NCBI Taxonomy" id="1802505"/>
    <lineage>
        <taxon>Bacteria</taxon>
        <taxon>Candidatus Woeseibacteriota</taxon>
    </lineage>
</organism>
<accession>A0A1F7YYR9</accession>
<dbReference type="STRING" id="1802505.A3D01_04700"/>
<sequence>MEIKTADNRFNFTFWWVLNKIRDLMLPDKKVISYHFNLDITRKNPISFGEEERVIKFLISNKVIKEVKKPDIFELGEKETKHYKVSKIYHYEIKRKFCDLYDKYTLKLLPKNGNRLKKLKKQMLNDLIDSKLSGEYEKKLILILSLGSKTASEIKDETGVGNVYHLISNVKKKLKNSPFKLETTKSGTYKEYKKYRLAIS</sequence>
<dbReference type="EMBL" id="MGGR01000033">
    <property type="protein sequence ID" value="OGM32334.1"/>
    <property type="molecule type" value="Genomic_DNA"/>
</dbReference>
<gene>
    <name evidence="1" type="ORF">A3D01_04700</name>
</gene>
<protein>
    <submittedName>
        <fullName evidence="1">Uncharacterized protein</fullName>
    </submittedName>
</protein>